<gene>
    <name evidence="2" type="ORF">IBL28_01000</name>
</gene>
<dbReference type="PANTHER" id="PTHR30068:SF3">
    <property type="entry name" value="PHOSPHOLIPID_GLYCEROL ACYLTRANSFERASE DOMAIN-CONTAINING PROTEIN"/>
    <property type="match status" value="1"/>
</dbReference>
<keyword evidence="2" id="KW-0012">Acyltransferase</keyword>
<dbReference type="Pfam" id="PF01553">
    <property type="entry name" value="Acyltransferase"/>
    <property type="match status" value="1"/>
</dbReference>
<reference evidence="2 3" key="1">
    <citation type="submission" date="2020-09" db="EMBL/GenBank/DDBJ databases">
        <title>Sinomicrobium weinanense sp. nov., a halophilic bacteria isolated from saline-alkali soil.</title>
        <authorList>
            <person name="Wu P."/>
            <person name="Ren H."/>
            <person name="Mei Y."/>
            <person name="Liang Y."/>
            <person name="Chen Z."/>
        </authorList>
    </citation>
    <scope>NUCLEOTIDE SEQUENCE [LARGE SCALE GENOMIC DNA]</scope>
    <source>
        <strain evidence="2 3">FJxs</strain>
    </source>
</reference>
<dbReference type="GO" id="GO:0042840">
    <property type="term" value="P:D-glucuronate catabolic process"/>
    <property type="evidence" value="ECO:0007669"/>
    <property type="project" value="TreeGrafter"/>
</dbReference>
<keyword evidence="2" id="KW-0808">Transferase</keyword>
<feature type="domain" description="Phospholipid/glycerol acyltransferase" evidence="1">
    <location>
        <begin position="110"/>
        <end position="252"/>
    </location>
</feature>
<evidence type="ECO:0000259" key="1">
    <source>
        <dbReference type="Pfam" id="PF01553"/>
    </source>
</evidence>
<dbReference type="Proteomes" id="UP000653730">
    <property type="component" value="Unassembled WGS sequence"/>
</dbReference>
<dbReference type="PANTHER" id="PTHR30068">
    <property type="entry name" value="URONATE ISOMERASE"/>
    <property type="match status" value="1"/>
</dbReference>
<dbReference type="GO" id="GO:0016746">
    <property type="term" value="F:acyltransferase activity"/>
    <property type="evidence" value="ECO:0007669"/>
    <property type="project" value="UniProtKB-KW"/>
</dbReference>
<comment type="caution">
    <text evidence="2">The sequence shown here is derived from an EMBL/GenBank/DDBJ whole genome shotgun (WGS) entry which is preliminary data.</text>
</comment>
<dbReference type="GO" id="GO:0019698">
    <property type="term" value="P:D-galacturonate catabolic process"/>
    <property type="evidence" value="ECO:0007669"/>
    <property type="project" value="TreeGrafter"/>
</dbReference>
<dbReference type="AlphaFoldDB" id="A0A926Q038"/>
<organism evidence="2 3">
    <name type="scientific">Sinomicrobium weinanense</name>
    <dbReference type="NCBI Taxonomy" id="2842200"/>
    <lineage>
        <taxon>Bacteria</taxon>
        <taxon>Pseudomonadati</taxon>
        <taxon>Bacteroidota</taxon>
        <taxon>Flavobacteriia</taxon>
        <taxon>Flavobacteriales</taxon>
        <taxon>Flavobacteriaceae</taxon>
        <taxon>Sinomicrobium</taxon>
    </lineage>
</organism>
<accession>A0A926Q038</accession>
<evidence type="ECO:0000313" key="3">
    <source>
        <dbReference type="Proteomes" id="UP000653730"/>
    </source>
</evidence>
<sequence length="406" mass="47198">MVVVHDFNGAVFFIVLSSWRLGHSIKIDHLDNYKEIRPYLDSEVRGALEEHKDHPMIRALLYFTFPDKSQEEIGEILASCNSVSDFQAKVIYQSVKNVLEKSSEGFFTSGFEKLKPDTSYLFISNHRDIVMDTSLLNVALLENHLVMTASAIGDNLVKKPFLLALSKLVRNFLIQRGLSPREMLESSRNVSGYIRHLLKDENRSVWIAQREGRTKDGNDQTQQGVLKMLALASDEEEIMDYFKKLRIAPVSISYEYDPTDLLKMPELMARHYDLEYVKTSNEDFNSILKGALGQKKRICIKIGDVLDTELDEIKNRNEPINRQFQMLADHIDEQIHKNYRLWPTNYLAYDLLNGTAKYADKYNEKEKRQFERRLERRVGEGNHVARQNFLAMYANPVVNRMKYEED</sequence>
<proteinExistence type="predicted"/>
<protein>
    <submittedName>
        <fullName evidence="2">1-acyl-sn-glycerol-3-phosphate acyltransferase</fullName>
    </submittedName>
</protein>
<evidence type="ECO:0000313" key="2">
    <source>
        <dbReference type="EMBL" id="MBC9794528.1"/>
    </source>
</evidence>
<name>A0A926Q038_9FLAO</name>
<dbReference type="InterPro" id="IPR002123">
    <property type="entry name" value="Plipid/glycerol_acylTrfase"/>
</dbReference>
<dbReference type="SUPFAM" id="SSF69593">
    <property type="entry name" value="Glycerol-3-phosphate (1)-acyltransferase"/>
    <property type="match status" value="1"/>
</dbReference>
<keyword evidence="3" id="KW-1185">Reference proteome</keyword>
<dbReference type="EMBL" id="JACVDC010000001">
    <property type="protein sequence ID" value="MBC9794528.1"/>
    <property type="molecule type" value="Genomic_DNA"/>
</dbReference>